<sequence>MQNNSLEDIFKSGQIVCLESGAKTLYGEVIQVIVKRQLCWVRPLTIAITLEENSSDFDINADQEIIDLRSASDLLLPLTLFRASYDTEAIVLLTELASREVSFDKQQMSFSLNSFVRQVWQNNQEKFSN</sequence>
<dbReference type="OrthoDB" id="561517at2"/>
<keyword evidence="2" id="KW-1185">Reference proteome</keyword>
<proteinExistence type="predicted"/>
<accession>A0A563W349</accession>
<dbReference type="RefSeq" id="WP_144863465.1">
    <property type="nucleotide sequence ID" value="NZ_LR213771.1"/>
</dbReference>
<reference evidence="1 2" key="1">
    <citation type="submission" date="2019-01" db="EMBL/GenBank/DDBJ databases">
        <authorList>
            <person name="Brito A."/>
        </authorList>
    </citation>
    <scope>NUCLEOTIDE SEQUENCE [LARGE SCALE GENOMIC DNA]</scope>
    <source>
        <strain evidence="1">1</strain>
    </source>
</reference>
<protein>
    <submittedName>
        <fullName evidence="1">Uncharacterized protein</fullName>
    </submittedName>
</protein>
<dbReference type="EMBL" id="CAACVJ010000667">
    <property type="protein sequence ID" value="VEP18134.1"/>
    <property type="molecule type" value="Genomic_DNA"/>
</dbReference>
<dbReference type="AlphaFoldDB" id="A0A563W349"/>
<dbReference type="Proteomes" id="UP000320055">
    <property type="component" value="Unassembled WGS sequence"/>
</dbReference>
<gene>
    <name evidence="1" type="ORF">H1P_70017</name>
</gene>
<name>A0A563W349_9CYAN</name>
<evidence type="ECO:0000313" key="2">
    <source>
        <dbReference type="Proteomes" id="UP000320055"/>
    </source>
</evidence>
<organism evidence="1 2">
    <name type="scientific">Hyella patelloides LEGE 07179</name>
    <dbReference type="NCBI Taxonomy" id="945734"/>
    <lineage>
        <taxon>Bacteria</taxon>
        <taxon>Bacillati</taxon>
        <taxon>Cyanobacteriota</taxon>
        <taxon>Cyanophyceae</taxon>
        <taxon>Pleurocapsales</taxon>
        <taxon>Hyellaceae</taxon>
        <taxon>Hyella</taxon>
    </lineage>
</organism>
<evidence type="ECO:0000313" key="1">
    <source>
        <dbReference type="EMBL" id="VEP18134.1"/>
    </source>
</evidence>